<dbReference type="GO" id="GO:0004497">
    <property type="term" value="F:monooxygenase activity"/>
    <property type="evidence" value="ECO:0007669"/>
    <property type="project" value="UniProtKB-KW"/>
</dbReference>
<keyword evidence="6" id="KW-0560">Oxidoreductase</keyword>
<dbReference type="PRINTS" id="PR00465">
    <property type="entry name" value="EP450IV"/>
</dbReference>
<dbReference type="AlphaFoldDB" id="A0A6A5TBX4"/>
<dbReference type="PANTHER" id="PTHR24305:SF226">
    <property type="entry name" value="CYTOCHROME P450 MONOOXYGENASE"/>
    <property type="match status" value="1"/>
</dbReference>
<comment type="cofactor">
    <cofactor evidence="1 5">
        <name>heme</name>
        <dbReference type="ChEBI" id="CHEBI:30413"/>
    </cofactor>
</comment>
<dbReference type="OrthoDB" id="1470350at2759"/>
<evidence type="ECO:0000256" key="2">
    <source>
        <dbReference type="ARBA" id="ARBA00010617"/>
    </source>
</evidence>
<evidence type="ECO:0000313" key="7">
    <source>
        <dbReference type="EMBL" id="KAF1950263.1"/>
    </source>
</evidence>
<proteinExistence type="inferred from homology"/>
<dbReference type="Proteomes" id="UP000800035">
    <property type="component" value="Unassembled WGS sequence"/>
</dbReference>
<dbReference type="Gene3D" id="1.10.630.10">
    <property type="entry name" value="Cytochrome P450"/>
    <property type="match status" value="1"/>
</dbReference>
<keyword evidence="8" id="KW-1185">Reference proteome</keyword>
<accession>A0A6A5TBX4</accession>
<dbReference type="GO" id="GO:0005506">
    <property type="term" value="F:iron ion binding"/>
    <property type="evidence" value="ECO:0007669"/>
    <property type="project" value="InterPro"/>
</dbReference>
<dbReference type="InterPro" id="IPR001128">
    <property type="entry name" value="Cyt_P450"/>
</dbReference>
<evidence type="ECO:0000256" key="1">
    <source>
        <dbReference type="ARBA" id="ARBA00001971"/>
    </source>
</evidence>
<protein>
    <submittedName>
        <fullName evidence="7">Cytochrome P450</fullName>
    </submittedName>
</protein>
<evidence type="ECO:0000256" key="4">
    <source>
        <dbReference type="ARBA" id="ARBA00023004"/>
    </source>
</evidence>
<dbReference type="InterPro" id="IPR036396">
    <property type="entry name" value="Cyt_P450_sf"/>
</dbReference>
<evidence type="ECO:0000256" key="3">
    <source>
        <dbReference type="ARBA" id="ARBA00022723"/>
    </source>
</evidence>
<dbReference type="InterPro" id="IPR017972">
    <property type="entry name" value="Cyt_P450_CS"/>
</dbReference>
<dbReference type="InterPro" id="IPR002403">
    <property type="entry name" value="Cyt_P450_E_grp-IV"/>
</dbReference>
<evidence type="ECO:0000256" key="5">
    <source>
        <dbReference type="PIRSR" id="PIRSR602403-1"/>
    </source>
</evidence>
<keyword evidence="6" id="KW-0503">Monooxygenase</keyword>
<evidence type="ECO:0000313" key="8">
    <source>
        <dbReference type="Proteomes" id="UP000800035"/>
    </source>
</evidence>
<gene>
    <name evidence="7" type="ORF">CC80DRAFT_456044</name>
</gene>
<name>A0A6A5TBX4_9PLEO</name>
<evidence type="ECO:0000256" key="6">
    <source>
        <dbReference type="RuleBase" id="RU000461"/>
    </source>
</evidence>
<dbReference type="InterPro" id="IPR050121">
    <property type="entry name" value="Cytochrome_P450_monoxygenase"/>
</dbReference>
<dbReference type="SUPFAM" id="SSF48264">
    <property type="entry name" value="Cytochrome P450"/>
    <property type="match status" value="1"/>
</dbReference>
<sequence>MELAFLFSLLSLVAQVLLLLSLLILSYRIGFHPLKSFPGPIGARVTSAYSFWYIWHRNFHTACLHLHKKYGSVVRVAPNRLVFSSVTALQDIYNNPRVTKGHAYVQLRAEINATPNLLNTLDRETHRQKRRIIAPVVSDRSMRVFEQQMSQQIDVFLRLLLKSSQQNEVVNMSPRCERLGVDIVGQLAFGYQLDTQTDPTHRAVVDGIKLRGARGTLYYFWERLRAFNWMVDRMLGWKDIDGFYRSLRTMIEARMTIPKNAKHDFYALASGEISPGEPGLIGKDLWAEAVFFIAAGGSTTATAMSGVFFYLSRNPGAYERLAKEIRTTFVTGRDIFHGPQLNSCKYLRAVTDETMRMSPSTLAVAWREQNPSSVATGESFVVDGHVIPPGTQVGLSNYSLQHGPKYFPDPFTFRPERWLASESDVPETAEQKDVIASMRRAFAPFSIGERNCAGKPMAYLEMTLVVARTLWYFDFTKAPGTAGKLGGGTPGSKNGREKPGEFQLYEGVVVGHDGPNLVFSPRSACFEDLV</sequence>
<dbReference type="PANTHER" id="PTHR24305">
    <property type="entry name" value="CYTOCHROME P450"/>
    <property type="match status" value="1"/>
</dbReference>
<comment type="similarity">
    <text evidence="2 6">Belongs to the cytochrome P450 family.</text>
</comment>
<dbReference type="PRINTS" id="PR00385">
    <property type="entry name" value="P450"/>
</dbReference>
<reference evidence="7" key="1">
    <citation type="journal article" date="2020" name="Stud. Mycol.">
        <title>101 Dothideomycetes genomes: a test case for predicting lifestyles and emergence of pathogens.</title>
        <authorList>
            <person name="Haridas S."/>
            <person name="Albert R."/>
            <person name="Binder M."/>
            <person name="Bloem J."/>
            <person name="Labutti K."/>
            <person name="Salamov A."/>
            <person name="Andreopoulos B."/>
            <person name="Baker S."/>
            <person name="Barry K."/>
            <person name="Bills G."/>
            <person name="Bluhm B."/>
            <person name="Cannon C."/>
            <person name="Castanera R."/>
            <person name="Culley D."/>
            <person name="Daum C."/>
            <person name="Ezra D."/>
            <person name="Gonzalez J."/>
            <person name="Henrissat B."/>
            <person name="Kuo A."/>
            <person name="Liang C."/>
            <person name="Lipzen A."/>
            <person name="Lutzoni F."/>
            <person name="Magnuson J."/>
            <person name="Mondo S."/>
            <person name="Nolan M."/>
            <person name="Ohm R."/>
            <person name="Pangilinan J."/>
            <person name="Park H.-J."/>
            <person name="Ramirez L."/>
            <person name="Alfaro M."/>
            <person name="Sun H."/>
            <person name="Tritt A."/>
            <person name="Yoshinaga Y."/>
            <person name="Zwiers L.-H."/>
            <person name="Turgeon B."/>
            <person name="Goodwin S."/>
            <person name="Spatafora J."/>
            <person name="Crous P."/>
            <person name="Grigoriev I."/>
        </authorList>
    </citation>
    <scope>NUCLEOTIDE SEQUENCE</scope>
    <source>
        <strain evidence="7">CBS 675.92</strain>
    </source>
</reference>
<keyword evidence="5 6" id="KW-0349">Heme</keyword>
<feature type="binding site" description="axial binding residue" evidence="5">
    <location>
        <position position="452"/>
    </location>
    <ligand>
        <name>heme</name>
        <dbReference type="ChEBI" id="CHEBI:30413"/>
    </ligand>
    <ligandPart>
        <name>Fe</name>
        <dbReference type="ChEBI" id="CHEBI:18248"/>
    </ligandPart>
</feature>
<dbReference type="PROSITE" id="PS00086">
    <property type="entry name" value="CYTOCHROME_P450"/>
    <property type="match status" value="1"/>
</dbReference>
<organism evidence="7 8">
    <name type="scientific">Byssothecium circinans</name>
    <dbReference type="NCBI Taxonomy" id="147558"/>
    <lineage>
        <taxon>Eukaryota</taxon>
        <taxon>Fungi</taxon>
        <taxon>Dikarya</taxon>
        <taxon>Ascomycota</taxon>
        <taxon>Pezizomycotina</taxon>
        <taxon>Dothideomycetes</taxon>
        <taxon>Pleosporomycetidae</taxon>
        <taxon>Pleosporales</taxon>
        <taxon>Massarineae</taxon>
        <taxon>Massarinaceae</taxon>
        <taxon>Byssothecium</taxon>
    </lineage>
</organism>
<dbReference type="CDD" id="cd11061">
    <property type="entry name" value="CYP67-like"/>
    <property type="match status" value="1"/>
</dbReference>
<dbReference type="Pfam" id="PF00067">
    <property type="entry name" value="p450"/>
    <property type="match status" value="1"/>
</dbReference>
<keyword evidence="4 5" id="KW-0408">Iron</keyword>
<keyword evidence="3 5" id="KW-0479">Metal-binding</keyword>
<dbReference type="GO" id="GO:0020037">
    <property type="term" value="F:heme binding"/>
    <property type="evidence" value="ECO:0007669"/>
    <property type="project" value="InterPro"/>
</dbReference>
<dbReference type="EMBL" id="ML977027">
    <property type="protein sequence ID" value="KAF1950263.1"/>
    <property type="molecule type" value="Genomic_DNA"/>
</dbReference>
<dbReference type="GO" id="GO:0016705">
    <property type="term" value="F:oxidoreductase activity, acting on paired donors, with incorporation or reduction of molecular oxygen"/>
    <property type="evidence" value="ECO:0007669"/>
    <property type="project" value="InterPro"/>
</dbReference>